<dbReference type="Proteomes" id="UP000589738">
    <property type="component" value="Unassembled WGS sequence"/>
</dbReference>
<protein>
    <recommendedName>
        <fullName evidence="3">Lipoprotein</fullName>
    </recommendedName>
</protein>
<gene>
    <name evidence="1" type="ORF">HNP36_000709</name>
</gene>
<proteinExistence type="predicted"/>
<dbReference type="PROSITE" id="PS51257">
    <property type="entry name" value="PROKAR_LIPOPROTEIN"/>
    <property type="match status" value="1"/>
</dbReference>
<reference evidence="1 2" key="1">
    <citation type="submission" date="2020-08" db="EMBL/GenBank/DDBJ databases">
        <title>Functional genomics of gut bacteria from endangered species of beetles.</title>
        <authorList>
            <person name="Carlos-Shanley C."/>
        </authorList>
    </citation>
    <scope>NUCLEOTIDE SEQUENCE [LARGE SCALE GENOMIC DNA]</scope>
    <source>
        <strain evidence="1 2">S00136</strain>
    </source>
</reference>
<dbReference type="RefSeq" id="WP_184160350.1">
    <property type="nucleotide sequence ID" value="NZ_JACHLC010000001.1"/>
</dbReference>
<evidence type="ECO:0000313" key="2">
    <source>
        <dbReference type="Proteomes" id="UP000589738"/>
    </source>
</evidence>
<accession>A0A841MXJ0</accession>
<dbReference type="EMBL" id="JACHLC010000001">
    <property type="protein sequence ID" value="MBB6369656.1"/>
    <property type="molecule type" value="Genomic_DNA"/>
</dbReference>
<evidence type="ECO:0000313" key="1">
    <source>
        <dbReference type="EMBL" id="MBB6369656.1"/>
    </source>
</evidence>
<keyword evidence="2" id="KW-1185">Reference proteome</keyword>
<organism evidence="1 2">
    <name type="scientific">Chryseobacterium shigense</name>
    <dbReference type="NCBI Taxonomy" id="297244"/>
    <lineage>
        <taxon>Bacteria</taxon>
        <taxon>Pseudomonadati</taxon>
        <taxon>Bacteroidota</taxon>
        <taxon>Flavobacteriia</taxon>
        <taxon>Flavobacteriales</taxon>
        <taxon>Weeksellaceae</taxon>
        <taxon>Chryseobacterium group</taxon>
        <taxon>Chryseobacterium</taxon>
    </lineage>
</organism>
<sequence>MKKNMLHFLLLILFFSCSESKKEMSGNDGFNKTDDHVFSIEEMPNQGTTYDTIYTQNVPDNIRLITALETDLEKAGFSFKSRKSAEISYNNCEENSIKIVSGNGIREYFAKSSKPEKGTEDFYPDFVVRVYEFPSKEDAGKGFKDLEKALYSRGNHCNGKAPEKLVMNGTEVYHLSTRAEMFRSYTEKYGEMIKNYH</sequence>
<name>A0A841MXJ0_9FLAO</name>
<comment type="caution">
    <text evidence="1">The sequence shown here is derived from an EMBL/GenBank/DDBJ whole genome shotgun (WGS) entry which is preliminary data.</text>
</comment>
<evidence type="ECO:0008006" key="3">
    <source>
        <dbReference type="Google" id="ProtNLM"/>
    </source>
</evidence>
<dbReference type="AlphaFoldDB" id="A0A841MXJ0"/>